<protein>
    <submittedName>
        <fullName evidence="2">Uncharacterized protein</fullName>
    </submittedName>
</protein>
<dbReference type="AlphaFoldDB" id="A0A8J4BVY6"/>
<feature type="region of interest" description="Disordered" evidence="1">
    <location>
        <begin position="25"/>
        <end position="103"/>
    </location>
</feature>
<dbReference type="Proteomes" id="UP000747110">
    <property type="component" value="Unassembled WGS sequence"/>
</dbReference>
<comment type="caution">
    <text evidence="2">The sequence shown here is derived from an EMBL/GenBank/DDBJ whole genome shotgun (WGS) entry which is preliminary data.</text>
</comment>
<proteinExistence type="predicted"/>
<evidence type="ECO:0000256" key="1">
    <source>
        <dbReference type="SAM" id="MobiDB-lite"/>
    </source>
</evidence>
<reference evidence="2" key="1">
    <citation type="journal article" date="2021" name="Proc. Natl. Acad. Sci. U.S.A.">
        <title>Three genomes in the algal genus Volvox reveal the fate of a haploid sex-determining region after a transition to homothallism.</title>
        <authorList>
            <person name="Yamamoto K."/>
            <person name="Hamaji T."/>
            <person name="Kawai-Toyooka H."/>
            <person name="Matsuzaki R."/>
            <person name="Takahashi F."/>
            <person name="Nishimura Y."/>
            <person name="Kawachi M."/>
            <person name="Noguchi H."/>
            <person name="Minakuchi Y."/>
            <person name="Umen J.G."/>
            <person name="Toyoda A."/>
            <person name="Nozaki H."/>
        </authorList>
    </citation>
    <scope>NUCLEOTIDE SEQUENCE</scope>
    <source>
        <strain evidence="2">NIES-3786</strain>
    </source>
</reference>
<feature type="compositionally biased region" description="Basic and acidic residues" evidence="1">
    <location>
        <begin position="82"/>
        <end position="91"/>
    </location>
</feature>
<evidence type="ECO:0000313" key="2">
    <source>
        <dbReference type="EMBL" id="GIL69660.1"/>
    </source>
</evidence>
<keyword evidence="3" id="KW-1185">Reference proteome</keyword>
<name>A0A8J4BVY6_9CHLO</name>
<gene>
    <name evidence="2" type="ORF">Vretifemale_575</name>
</gene>
<feature type="compositionally biased region" description="Pro residues" evidence="1">
    <location>
        <begin position="25"/>
        <end position="38"/>
    </location>
</feature>
<accession>A0A8J4BVY6</accession>
<organism evidence="2 3">
    <name type="scientific">Volvox reticuliferus</name>
    <dbReference type="NCBI Taxonomy" id="1737510"/>
    <lineage>
        <taxon>Eukaryota</taxon>
        <taxon>Viridiplantae</taxon>
        <taxon>Chlorophyta</taxon>
        <taxon>core chlorophytes</taxon>
        <taxon>Chlorophyceae</taxon>
        <taxon>CS clade</taxon>
        <taxon>Chlamydomonadales</taxon>
        <taxon>Volvocaceae</taxon>
        <taxon>Volvox</taxon>
    </lineage>
</organism>
<evidence type="ECO:0000313" key="3">
    <source>
        <dbReference type="Proteomes" id="UP000747110"/>
    </source>
</evidence>
<sequence>MDRSPLAPRVAAHHRLPLELLVPLPPPAAAALGTPPPCAAELPPCQPSSAADKQAQGGHQYSIPEGLPWPGGCSAPRKAPTRHTEDKERTDTQAAAVGNAPGV</sequence>
<dbReference type="EMBL" id="BNCP01000001">
    <property type="protein sequence ID" value="GIL69660.1"/>
    <property type="molecule type" value="Genomic_DNA"/>
</dbReference>